<gene>
    <name evidence="2" type="ORF">SADO_15154</name>
</gene>
<evidence type="ECO:0000313" key="2">
    <source>
        <dbReference type="EMBL" id="MES1930599.1"/>
    </source>
</evidence>
<feature type="transmembrane region" description="Helical" evidence="1">
    <location>
        <begin position="176"/>
        <end position="198"/>
    </location>
</feature>
<evidence type="ECO:0000313" key="3">
    <source>
        <dbReference type="Proteomes" id="UP001460888"/>
    </source>
</evidence>
<feature type="transmembrane region" description="Helical" evidence="1">
    <location>
        <begin position="49"/>
        <end position="65"/>
    </location>
</feature>
<feature type="transmembrane region" description="Helical" evidence="1">
    <location>
        <begin position="106"/>
        <end position="129"/>
    </location>
</feature>
<keyword evidence="1" id="KW-1133">Transmembrane helix</keyword>
<comment type="caution">
    <text evidence="2">The sequence shown here is derived from an EMBL/GenBank/DDBJ whole genome shotgun (WGS) entry which is preliminary data.</text>
</comment>
<name>A0ABV2B3Z4_9GAMM</name>
<dbReference type="Proteomes" id="UP001460888">
    <property type="component" value="Unassembled WGS sequence"/>
</dbReference>
<keyword evidence="1" id="KW-0812">Transmembrane</keyword>
<protein>
    <recommendedName>
        <fullName evidence="4">Ion transport domain-containing protein</fullName>
    </recommendedName>
</protein>
<organism evidence="2 3">
    <name type="scientific">Salinisphaera dokdonensis CL-ES53</name>
    <dbReference type="NCBI Taxonomy" id="1304272"/>
    <lineage>
        <taxon>Bacteria</taxon>
        <taxon>Pseudomonadati</taxon>
        <taxon>Pseudomonadota</taxon>
        <taxon>Gammaproteobacteria</taxon>
        <taxon>Salinisphaerales</taxon>
        <taxon>Salinisphaeraceae</taxon>
        <taxon>Salinisphaera</taxon>
    </lineage>
</organism>
<dbReference type="RefSeq" id="WP_353112949.1">
    <property type="nucleotide sequence ID" value="NZ_APND01000005.1"/>
</dbReference>
<evidence type="ECO:0008006" key="4">
    <source>
        <dbReference type="Google" id="ProtNLM"/>
    </source>
</evidence>
<proteinExistence type="predicted"/>
<reference evidence="2 3" key="1">
    <citation type="submission" date="2013-03" db="EMBL/GenBank/DDBJ databases">
        <title>Salinisphaera dokdonensis CL-ES53 Genome Sequencing.</title>
        <authorList>
            <person name="Li C."/>
            <person name="Lai Q."/>
            <person name="Shao Z."/>
        </authorList>
    </citation>
    <scope>NUCLEOTIDE SEQUENCE [LARGE SCALE GENOMIC DNA]</scope>
    <source>
        <strain evidence="2 3">CL-ES53</strain>
    </source>
</reference>
<feature type="transmembrane region" description="Helical" evidence="1">
    <location>
        <begin position="71"/>
        <end position="94"/>
    </location>
</feature>
<accession>A0ABV2B3Z4</accession>
<sequence>MNSALLVEHVIVALFRLSPYAWVDALLARAERRGETDYWRAWRYRVSELYIVLWLLAAVLLWLTHNALPAWLIWPVLLRVTGIMIKELGVILFGRCKVTPGRMVAATGRTIVLALQNYLTAALLMAFVYTQVGSFSGIPDGGSTFGAGAALVQSLSIQFSLTPAFTPVDMTSWALVIYHAGFAFLFSLIVISLFVSLLKIGSAND</sequence>
<evidence type="ECO:0000256" key="1">
    <source>
        <dbReference type="SAM" id="Phobius"/>
    </source>
</evidence>
<keyword evidence="3" id="KW-1185">Reference proteome</keyword>
<dbReference type="EMBL" id="APND01000005">
    <property type="protein sequence ID" value="MES1930599.1"/>
    <property type="molecule type" value="Genomic_DNA"/>
</dbReference>
<keyword evidence="1" id="KW-0472">Membrane</keyword>